<dbReference type="STRING" id="1274631.LMTR13_12615"/>
<dbReference type="Proteomes" id="UP000092839">
    <property type="component" value="Chromosome"/>
</dbReference>
<protein>
    <submittedName>
        <fullName evidence="1">Uncharacterized protein</fullName>
    </submittedName>
</protein>
<evidence type="ECO:0000313" key="2">
    <source>
        <dbReference type="Proteomes" id="UP000092839"/>
    </source>
</evidence>
<evidence type="ECO:0000313" key="1">
    <source>
        <dbReference type="EMBL" id="ANW00890.1"/>
    </source>
</evidence>
<name>A0A1B1UDN8_9BRAD</name>
<accession>A0A1B1UDN8</accession>
<dbReference type="EMBL" id="CP016428">
    <property type="protein sequence ID" value="ANW00890.1"/>
    <property type="molecule type" value="Genomic_DNA"/>
</dbReference>
<sequence>MVNEQLAVVVHGSLCALLGRERFVLIATGLFQWTPLKQACLSYCQSLSSSFKITVDFNAHCLDHGVSACVTDFTASTAVGR</sequence>
<dbReference type="KEGG" id="bic:LMTR13_12615"/>
<gene>
    <name evidence="1" type="ORF">LMTR13_12615</name>
</gene>
<keyword evidence="2" id="KW-1185">Reference proteome</keyword>
<reference evidence="1 2" key="1">
    <citation type="submission" date="2016-07" db="EMBL/GenBank/DDBJ databases">
        <title>Complete genome sequence of Bradyrhizobium icense LMTR 13T, a potential inoculant strain isolated from lima bean (Phaseolus lunatus) in Peru.</title>
        <authorList>
            <person name="Ormeno-Orrillo E."/>
            <person name="Duran D."/>
            <person name="Rogel M.A."/>
            <person name="Rey L."/>
            <person name="Imperial J."/>
            <person name="Ruiz-Argueso T."/>
            <person name="Martinez-Romero E."/>
        </authorList>
    </citation>
    <scope>NUCLEOTIDE SEQUENCE [LARGE SCALE GENOMIC DNA]</scope>
    <source>
        <strain evidence="1 2">LMTR 13</strain>
    </source>
</reference>
<dbReference type="AlphaFoldDB" id="A0A1B1UDN8"/>
<proteinExistence type="predicted"/>
<organism evidence="1 2">
    <name type="scientific">Bradyrhizobium icense</name>
    <dbReference type="NCBI Taxonomy" id="1274631"/>
    <lineage>
        <taxon>Bacteria</taxon>
        <taxon>Pseudomonadati</taxon>
        <taxon>Pseudomonadota</taxon>
        <taxon>Alphaproteobacteria</taxon>
        <taxon>Hyphomicrobiales</taxon>
        <taxon>Nitrobacteraceae</taxon>
        <taxon>Bradyrhizobium</taxon>
    </lineage>
</organism>